<dbReference type="EMBL" id="JAUCMM010000001">
    <property type="protein sequence ID" value="MDM7887435.1"/>
    <property type="molecule type" value="Genomic_DNA"/>
</dbReference>
<dbReference type="InterPro" id="IPR001451">
    <property type="entry name" value="Hexapep"/>
</dbReference>
<organism evidence="3 4">
    <name type="scientific">Curtobacterium subtropicum</name>
    <dbReference type="NCBI Taxonomy" id="3055138"/>
    <lineage>
        <taxon>Bacteria</taxon>
        <taxon>Bacillati</taxon>
        <taxon>Actinomycetota</taxon>
        <taxon>Actinomycetes</taxon>
        <taxon>Micrococcales</taxon>
        <taxon>Microbacteriaceae</taxon>
        <taxon>Curtobacterium</taxon>
    </lineage>
</organism>
<protein>
    <submittedName>
        <fullName evidence="3">Acyltransferase</fullName>
        <ecNumber evidence="3">2.3.1.-</ecNumber>
    </submittedName>
</protein>
<keyword evidence="3" id="KW-0012">Acyltransferase</keyword>
<dbReference type="Pfam" id="PF00132">
    <property type="entry name" value="Hexapep"/>
    <property type="match status" value="1"/>
</dbReference>
<accession>A0ABT7TCY9</accession>
<dbReference type="EC" id="2.3.1.-" evidence="3"/>
<proteinExistence type="predicted"/>
<dbReference type="SUPFAM" id="SSF51161">
    <property type="entry name" value="Trimeric LpxA-like enzymes"/>
    <property type="match status" value="1"/>
</dbReference>
<dbReference type="Gene3D" id="2.160.10.10">
    <property type="entry name" value="Hexapeptide repeat proteins"/>
    <property type="match status" value="1"/>
</dbReference>
<dbReference type="Pfam" id="PF14602">
    <property type="entry name" value="Hexapep_2"/>
    <property type="match status" value="1"/>
</dbReference>
<keyword evidence="1 3" id="KW-0808">Transferase</keyword>
<gene>
    <name evidence="3" type="ORF">QUG98_03110</name>
</gene>
<dbReference type="Proteomes" id="UP001235720">
    <property type="component" value="Unassembled WGS sequence"/>
</dbReference>
<dbReference type="InterPro" id="IPR018357">
    <property type="entry name" value="Hexapep_transf_CS"/>
</dbReference>
<sequence length="157" mass="16267">MVIEAFSRSGISLGENVTVGPNARLLASGVISEPGEHIRVGDRTAVGSGNLLWGQGGVTIGRDCLLGPNVTFISEDHVFDDADTPIRQQGSRRAPIVVGDDVWIGAGATVLRGVTIGDGAVVAAGALVTKDVQPFAVVAGVPATERRSRRRDEGQDV</sequence>
<comment type="caution">
    <text evidence="3">The sequence shown here is derived from an EMBL/GenBank/DDBJ whole genome shotgun (WGS) entry which is preliminary data.</text>
</comment>
<evidence type="ECO:0000313" key="4">
    <source>
        <dbReference type="Proteomes" id="UP001235720"/>
    </source>
</evidence>
<dbReference type="CDD" id="cd04647">
    <property type="entry name" value="LbH_MAT_like"/>
    <property type="match status" value="1"/>
</dbReference>
<dbReference type="GO" id="GO:0016746">
    <property type="term" value="F:acyltransferase activity"/>
    <property type="evidence" value="ECO:0007669"/>
    <property type="project" value="UniProtKB-KW"/>
</dbReference>
<dbReference type="PANTHER" id="PTHR23416">
    <property type="entry name" value="SIALIC ACID SYNTHASE-RELATED"/>
    <property type="match status" value="1"/>
</dbReference>
<evidence type="ECO:0000256" key="1">
    <source>
        <dbReference type="ARBA" id="ARBA00022679"/>
    </source>
</evidence>
<name>A0ABT7TCY9_9MICO</name>
<dbReference type="PROSITE" id="PS00101">
    <property type="entry name" value="HEXAPEP_TRANSFERASES"/>
    <property type="match status" value="1"/>
</dbReference>
<dbReference type="InterPro" id="IPR011004">
    <property type="entry name" value="Trimer_LpxA-like_sf"/>
</dbReference>
<keyword evidence="4" id="KW-1185">Reference proteome</keyword>
<keyword evidence="2" id="KW-0677">Repeat</keyword>
<evidence type="ECO:0000313" key="3">
    <source>
        <dbReference type="EMBL" id="MDM7887435.1"/>
    </source>
</evidence>
<dbReference type="RefSeq" id="WP_289469157.1">
    <property type="nucleotide sequence ID" value="NZ_JAUCMM010000001.1"/>
</dbReference>
<dbReference type="InterPro" id="IPR051159">
    <property type="entry name" value="Hexapeptide_acetyltransf"/>
</dbReference>
<evidence type="ECO:0000256" key="2">
    <source>
        <dbReference type="ARBA" id="ARBA00022737"/>
    </source>
</evidence>
<reference evidence="3 4" key="1">
    <citation type="submission" date="2023-06" db="EMBL/GenBank/DDBJ databases">
        <authorList>
            <person name="Feng G."/>
            <person name="Li J."/>
            <person name="Zhu H."/>
        </authorList>
    </citation>
    <scope>NUCLEOTIDE SEQUENCE [LARGE SCALE GENOMIC DNA]</scope>
    <source>
        <strain evidence="3 4">RHCJP20</strain>
    </source>
</reference>
<dbReference type="PANTHER" id="PTHR23416:SF78">
    <property type="entry name" value="LIPOPOLYSACCHARIDE BIOSYNTHESIS O-ACETYL TRANSFERASE WBBJ-RELATED"/>
    <property type="match status" value="1"/>
</dbReference>